<keyword evidence="6" id="KW-0175">Coiled coil</keyword>
<evidence type="ECO:0000256" key="3">
    <source>
        <dbReference type="ARBA" id="ARBA00007460"/>
    </source>
</evidence>
<dbReference type="PROSITE" id="PS50020">
    <property type="entry name" value="WW_DOMAIN_2"/>
    <property type="match status" value="1"/>
</dbReference>
<evidence type="ECO:0000256" key="2">
    <source>
        <dbReference type="ARBA" id="ARBA00004496"/>
    </source>
</evidence>
<dbReference type="CDD" id="cd00201">
    <property type="entry name" value="WW"/>
    <property type="match status" value="1"/>
</dbReference>
<organism evidence="12 13">
    <name type="scientific">Triparma verrucosa</name>
    <dbReference type="NCBI Taxonomy" id="1606542"/>
    <lineage>
        <taxon>Eukaryota</taxon>
        <taxon>Sar</taxon>
        <taxon>Stramenopiles</taxon>
        <taxon>Ochrophyta</taxon>
        <taxon>Bolidophyceae</taxon>
        <taxon>Parmales</taxon>
        <taxon>Triparmaceae</taxon>
        <taxon>Triparma</taxon>
    </lineage>
</organism>
<keyword evidence="13" id="KW-1185">Reference proteome</keyword>
<feature type="compositionally biased region" description="Acidic residues" evidence="10">
    <location>
        <begin position="736"/>
        <end position="747"/>
    </location>
</feature>
<sequence length="799" mass="88307">MPARAPSPSSSDLFISGISEYLTSPPFLSTISGYVDSHCCMFDSSHDYSPGQHAIFIEFRLKVEKMIEGTLATLGGDSEMFFEAIKSEEFKDTPRVINVIDTLRSLDDFVAFHDNMVARNVELERLEEREIEGVPSPAAAPLNNYESESESKSIVDEGVSQKRTASNGNSVPQVSFKDFDFEMLHSMASNLILNCSTATLSPYDNLMIPWAEAVLGVRDEMESDMVDDDRKADIMRELARHKLKVDFILASKFVNDRRAGVVAHLDVKHTKAEKVELLLNELHDLRVEVAKYRGEAVGYNNSGVSESNLENVYFRFKEFLQGDKDPTSNLDHILNITSEYVGMNDVDILVVMLKWLEMEKLIAEVHKRINKLLNEEEGGDEEKVAEAAPPVVEEVKEEEKVQAVVPEYKGEVGGLVDSEDEAAAEVNDNDNNEEGQEGKLSWIEQYDAESGYNFYYNTKTFETQWEPPTDEAYVPVTLDAMGYEMVEEEEGGEEDGNADWEWDEEGGKWVFKGEGADVEEGGGEQEEEDSKPPARTDPADTAEGEIVVEKLRSAAPMSLVDDDDDEPLTLQVNSAPSPLVPGPALEPTPAPPSSSKERDSVKKKKKKKKKKFVVRAKAETPKEGEPPSSAIPFYLAQTTSNLMTPKQQRQMEDILLGSSAAQPKGDTVNPLHNQPQSKSERRSVEKKRQRAEEKRRREEAATLKEVERTPVQELGGNSASISESKEDGIDSRMVVEDIEEKAVEEEAIPPAPMASPGGTFLMSPMHITPPTGLPSLAQMQKKANPLPPIGGGGGGGGGR</sequence>
<evidence type="ECO:0000313" key="13">
    <source>
        <dbReference type="Proteomes" id="UP001165160"/>
    </source>
</evidence>
<evidence type="ECO:0000256" key="6">
    <source>
        <dbReference type="ARBA" id="ARBA00023054"/>
    </source>
</evidence>
<keyword evidence="5" id="KW-0963">Cytoplasm</keyword>
<comment type="similarity">
    <text evidence="3">Belongs to the CFAP36 family.</text>
</comment>
<dbReference type="InterPro" id="IPR038888">
    <property type="entry name" value="CFAP36"/>
</dbReference>
<feature type="compositionally biased region" description="Basic and acidic residues" evidence="10">
    <location>
        <begin position="723"/>
        <end position="735"/>
    </location>
</feature>
<dbReference type="GO" id="GO:0005930">
    <property type="term" value="C:axoneme"/>
    <property type="evidence" value="ECO:0007669"/>
    <property type="project" value="TreeGrafter"/>
</dbReference>
<dbReference type="InterPro" id="IPR042541">
    <property type="entry name" value="BART_sf"/>
</dbReference>
<dbReference type="InterPro" id="IPR001202">
    <property type="entry name" value="WW_dom"/>
</dbReference>
<dbReference type="PANTHER" id="PTHR21532">
    <property type="entry name" value="PHOSPHODIESTERASE HL"/>
    <property type="match status" value="1"/>
</dbReference>
<feature type="region of interest" description="Disordered" evidence="10">
    <location>
        <begin position="514"/>
        <end position="776"/>
    </location>
</feature>
<feature type="compositionally biased region" description="Polar residues" evidence="10">
    <location>
        <begin position="636"/>
        <end position="648"/>
    </location>
</feature>
<dbReference type="InterPro" id="IPR036020">
    <property type="entry name" value="WW_dom_sf"/>
</dbReference>
<comment type="subcellular location">
    <subcellularLocation>
        <location evidence="1">Cell projection</location>
        <location evidence="1">Cilium</location>
    </subcellularLocation>
    <subcellularLocation>
        <location evidence="2">Cytoplasm</location>
    </subcellularLocation>
</comment>
<dbReference type="GO" id="GO:0097546">
    <property type="term" value="C:ciliary base"/>
    <property type="evidence" value="ECO:0007669"/>
    <property type="project" value="TreeGrafter"/>
</dbReference>
<dbReference type="Gene3D" id="1.20.1520.10">
    <property type="entry name" value="ADP-ribosylation factor-like 2-binding protein, domain"/>
    <property type="match status" value="1"/>
</dbReference>
<evidence type="ECO:0000256" key="9">
    <source>
        <dbReference type="ARBA" id="ARBA00031593"/>
    </source>
</evidence>
<evidence type="ECO:0000256" key="8">
    <source>
        <dbReference type="ARBA" id="ARBA00023273"/>
    </source>
</evidence>
<protein>
    <recommendedName>
        <fullName evidence="4">Cilia- and flagella-associated protein 36</fullName>
    </recommendedName>
    <alternativeName>
        <fullName evidence="9">Coiled-coil domain-containing protein 104</fullName>
    </alternativeName>
</protein>
<dbReference type="EMBL" id="BRXX01000182">
    <property type="protein sequence ID" value="GMH96359.1"/>
    <property type="molecule type" value="Genomic_DNA"/>
</dbReference>
<dbReference type="Pfam" id="PF11527">
    <property type="entry name" value="ARL2_Bind_BART"/>
    <property type="match status" value="1"/>
</dbReference>
<dbReference type="AlphaFoldDB" id="A0A9W7BTE9"/>
<accession>A0A9W7BTE9</accession>
<keyword evidence="7" id="KW-0969">Cilium</keyword>
<evidence type="ECO:0000313" key="12">
    <source>
        <dbReference type="EMBL" id="GMH96359.1"/>
    </source>
</evidence>
<evidence type="ECO:0000256" key="5">
    <source>
        <dbReference type="ARBA" id="ARBA00022490"/>
    </source>
</evidence>
<name>A0A9W7BTE9_9STRA</name>
<feature type="region of interest" description="Disordered" evidence="10">
    <location>
        <begin position="132"/>
        <end position="169"/>
    </location>
</feature>
<keyword evidence="8" id="KW-0966">Cell projection</keyword>
<dbReference type="SUPFAM" id="SSF51045">
    <property type="entry name" value="WW domain"/>
    <property type="match status" value="1"/>
</dbReference>
<comment type="caution">
    <text evidence="12">The sequence shown here is derived from an EMBL/GenBank/DDBJ whole genome shotgun (WGS) entry which is preliminary data.</text>
</comment>
<dbReference type="Gene3D" id="2.20.70.10">
    <property type="match status" value="1"/>
</dbReference>
<evidence type="ECO:0000259" key="11">
    <source>
        <dbReference type="PROSITE" id="PS50020"/>
    </source>
</evidence>
<reference evidence="13" key="1">
    <citation type="journal article" date="2023" name="Commun. Biol.">
        <title>Genome analysis of Parmales, the sister group of diatoms, reveals the evolutionary specialization of diatoms from phago-mixotrophs to photoautotrophs.</title>
        <authorList>
            <person name="Ban H."/>
            <person name="Sato S."/>
            <person name="Yoshikawa S."/>
            <person name="Yamada K."/>
            <person name="Nakamura Y."/>
            <person name="Ichinomiya M."/>
            <person name="Sato N."/>
            <person name="Blanc-Mathieu R."/>
            <person name="Endo H."/>
            <person name="Kuwata A."/>
            <person name="Ogata H."/>
        </authorList>
    </citation>
    <scope>NUCLEOTIDE SEQUENCE [LARGE SCALE GENOMIC DNA]</scope>
    <source>
        <strain evidence="13">NIES 3699</strain>
    </source>
</reference>
<dbReference type="PROSITE" id="PS01159">
    <property type="entry name" value="WW_DOMAIN_1"/>
    <property type="match status" value="1"/>
</dbReference>
<proteinExistence type="inferred from homology"/>
<feature type="compositionally biased region" description="Pro residues" evidence="10">
    <location>
        <begin position="578"/>
        <end position="592"/>
    </location>
</feature>
<feature type="compositionally biased region" description="Basic and acidic residues" evidence="10">
    <location>
        <begin position="616"/>
        <end position="625"/>
    </location>
</feature>
<dbReference type="SMART" id="SM00456">
    <property type="entry name" value="WW"/>
    <property type="match status" value="1"/>
</dbReference>
<dbReference type="PANTHER" id="PTHR21532:SF0">
    <property type="entry name" value="CILIA- AND FLAGELLA-ASSOCIATED PROTEIN 36"/>
    <property type="match status" value="1"/>
</dbReference>
<dbReference type="Proteomes" id="UP001165160">
    <property type="component" value="Unassembled WGS sequence"/>
</dbReference>
<feature type="compositionally biased region" description="Acidic residues" evidence="10">
    <location>
        <begin position="516"/>
        <end position="529"/>
    </location>
</feature>
<evidence type="ECO:0000256" key="4">
    <source>
        <dbReference type="ARBA" id="ARBA00021815"/>
    </source>
</evidence>
<dbReference type="Pfam" id="PF00397">
    <property type="entry name" value="WW"/>
    <property type="match status" value="1"/>
</dbReference>
<gene>
    <name evidence="12" type="ORF">TrVE_jg12023</name>
</gene>
<dbReference type="InterPro" id="IPR023379">
    <property type="entry name" value="BART_dom"/>
</dbReference>
<evidence type="ECO:0000256" key="1">
    <source>
        <dbReference type="ARBA" id="ARBA00004138"/>
    </source>
</evidence>
<feature type="compositionally biased region" description="Basic residues" evidence="10">
    <location>
        <begin position="601"/>
        <end position="614"/>
    </location>
</feature>
<evidence type="ECO:0000256" key="7">
    <source>
        <dbReference type="ARBA" id="ARBA00023069"/>
    </source>
</evidence>
<feature type="compositionally biased region" description="Basic and acidic residues" evidence="10">
    <location>
        <begin position="690"/>
        <end position="710"/>
    </location>
</feature>
<evidence type="ECO:0000256" key="10">
    <source>
        <dbReference type="SAM" id="MobiDB-lite"/>
    </source>
</evidence>
<feature type="domain" description="WW" evidence="11">
    <location>
        <begin position="442"/>
        <end position="470"/>
    </location>
</feature>